<dbReference type="Proteomes" id="UP001209755">
    <property type="component" value="Unassembled WGS sequence"/>
</dbReference>
<gene>
    <name evidence="5" type="ORF">M2319_002882</name>
</gene>
<feature type="domain" description="HTH gntR-type" evidence="4">
    <location>
        <begin position="14"/>
        <end position="82"/>
    </location>
</feature>
<organism evidence="5 6">
    <name type="scientific">Rhodobium gokarnense</name>
    <dbReference type="NCBI Taxonomy" id="364296"/>
    <lineage>
        <taxon>Bacteria</taxon>
        <taxon>Pseudomonadati</taxon>
        <taxon>Pseudomonadota</taxon>
        <taxon>Alphaproteobacteria</taxon>
        <taxon>Hyphomicrobiales</taxon>
        <taxon>Rhodobiaceae</taxon>
        <taxon>Rhodobium</taxon>
    </lineage>
</organism>
<reference evidence="6" key="1">
    <citation type="submission" date="2023-07" db="EMBL/GenBank/DDBJ databases">
        <title>Genome sequencing of Purple Non-Sulfur Bacteria from various extreme environments.</title>
        <authorList>
            <person name="Mayer M."/>
        </authorList>
    </citation>
    <scope>NUCLEOTIDE SEQUENCE [LARGE SCALE GENOMIC DNA]</scope>
    <source>
        <strain evidence="6">DSM 17935</strain>
    </source>
</reference>
<dbReference type="SMART" id="SM00345">
    <property type="entry name" value="HTH_GNTR"/>
    <property type="match status" value="1"/>
</dbReference>
<evidence type="ECO:0000256" key="3">
    <source>
        <dbReference type="ARBA" id="ARBA00023163"/>
    </source>
</evidence>
<evidence type="ECO:0000256" key="1">
    <source>
        <dbReference type="ARBA" id="ARBA00023015"/>
    </source>
</evidence>
<accession>A0ABT3HE34</accession>
<sequence>MSETLGRMDRGAGVALWRQIAERLRADIAAGVYPHNARLPSEAELAARFRVNRHTVRRAIGALSEENILRADRGRGTFVAARPIDYPIGRRTRFSEIVSRQNRQPGGRLVTSSEEGADILVAEKLGIAPGSRVIRLETLSAVDGVPLTRATSWFPAERFAGLVAAYAETGSITKALARHGVADYTRLETRISARIAGADDAEHLSLPPGAVVVVSEAVNVDAEGTPIQFARSRFAGDRVQIVVES</sequence>
<dbReference type="InterPro" id="IPR011663">
    <property type="entry name" value="UTRA"/>
</dbReference>
<dbReference type="InterPro" id="IPR028978">
    <property type="entry name" value="Chorismate_lyase_/UTRA_dom_sf"/>
</dbReference>
<dbReference type="InterPro" id="IPR050679">
    <property type="entry name" value="Bact_HTH_transcr_reg"/>
</dbReference>
<evidence type="ECO:0000313" key="5">
    <source>
        <dbReference type="EMBL" id="MCW2308536.1"/>
    </source>
</evidence>
<evidence type="ECO:0000256" key="2">
    <source>
        <dbReference type="ARBA" id="ARBA00023125"/>
    </source>
</evidence>
<keyword evidence="3" id="KW-0804">Transcription</keyword>
<dbReference type="PROSITE" id="PS50949">
    <property type="entry name" value="HTH_GNTR"/>
    <property type="match status" value="1"/>
</dbReference>
<dbReference type="Pfam" id="PF00392">
    <property type="entry name" value="GntR"/>
    <property type="match status" value="1"/>
</dbReference>
<name>A0ABT3HE34_9HYPH</name>
<dbReference type="InterPro" id="IPR036388">
    <property type="entry name" value="WH-like_DNA-bd_sf"/>
</dbReference>
<dbReference type="SUPFAM" id="SSF64288">
    <property type="entry name" value="Chorismate lyase-like"/>
    <property type="match status" value="1"/>
</dbReference>
<dbReference type="CDD" id="cd07377">
    <property type="entry name" value="WHTH_GntR"/>
    <property type="match status" value="1"/>
</dbReference>
<keyword evidence="6" id="KW-1185">Reference proteome</keyword>
<dbReference type="InterPro" id="IPR000524">
    <property type="entry name" value="Tscrpt_reg_HTH_GntR"/>
</dbReference>
<dbReference type="InterPro" id="IPR036390">
    <property type="entry name" value="WH_DNA-bd_sf"/>
</dbReference>
<dbReference type="SMART" id="SM00866">
    <property type="entry name" value="UTRA"/>
    <property type="match status" value="1"/>
</dbReference>
<dbReference type="EMBL" id="JAOQNS010000008">
    <property type="protein sequence ID" value="MCW2308536.1"/>
    <property type="molecule type" value="Genomic_DNA"/>
</dbReference>
<dbReference type="PANTHER" id="PTHR44846">
    <property type="entry name" value="MANNOSYL-D-GLYCERATE TRANSPORT/METABOLISM SYSTEM REPRESSOR MNGR-RELATED"/>
    <property type="match status" value="1"/>
</dbReference>
<keyword evidence="2" id="KW-0238">DNA-binding</keyword>
<dbReference type="InterPro" id="IPR012702">
    <property type="entry name" value="CP_lyase_PhnF"/>
</dbReference>
<keyword evidence="1" id="KW-0805">Transcription regulation</keyword>
<evidence type="ECO:0000313" key="6">
    <source>
        <dbReference type="Proteomes" id="UP001209755"/>
    </source>
</evidence>
<evidence type="ECO:0000259" key="4">
    <source>
        <dbReference type="PROSITE" id="PS50949"/>
    </source>
</evidence>
<dbReference type="PRINTS" id="PR00035">
    <property type="entry name" value="HTHGNTR"/>
</dbReference>
<comment type="caution">
    <text evidence="5">The sequence shown here is derived from an EMBL/GenBank/DDBJ whole genome shotgun (WGS) entry which is preliminary data.</text>
</comment>
<protein>
    <submittedName>
        <fullName evidence="5">GntR family phosphonate transport system transcriptional regulator</fullName>
    </submittedName>
</protein>
<dbReference type="PANTHER" id="PTHR44846:SF1">
    <property type="entry name" value="MANNOSYL-D-GLYCERATE TRANSPORT_METABOLISM SYSTEM REPRESSOR MNGR-RELATED"/>
    <property type="match status" value="1"/>
</dbReference>
<dbReference type="RefSeq" id="WP_264602155.1">
    <property type="nucleotide sequence ID" value="NZ_JAOQNS010000008.1"/>
</dbReference>
<dbReference type="Gene3D" id="1.10.10.10">
    <property type="entry name" value="Winged helix-like DNA-binding domain superfamily/Winged helix DNA-binding domain"/>
    <property type="match status" value="1"/>
</dbReference>
<dbReference type="SUPFAM" id="SSF46785">
    <property type="entry name" value="Winged helix' DNA-binding domain"/>
    <property type="match status" value="1"/>
</dbReference>
<dbReference type="Pfam" id="PF07702">
    <property type="entry name" value="UTRA"/>
    <property type="match status" value="1"/>
</dbReference>
<dbReference type="Gene3D" id="3.40.1410.10">
    <property type="entry name" value="Chorismate lyase-like"/>
    <property type="match status" value="1"/>
</dbReference>
<proteinExistence type="predicted"/>
<dbReference type="NCBIfam" id="TIGR02325">
    <property type="entry name" value="C_P_lyase_phnF"/>
    <property type="match status" value="1"/>
</dbReference>